<reference evidence="5 6" key="1">
    <citation type="submission" date="2020-11" db="EMBL/GenBank/DDBJ databases">
        <title>Fusibacter basophilias sp. nov.</title>
        <authorList>
            <person name="Qiu D."/>
        </authorList>
    </citation>
    <scope>NUCLEOTIDE SEQUENCE [LARGE SCALE GENOMIC DNA]</scope>
    <source>
        <strain evidence="5 6">Q10-2</strain>
    </source>
</reference>
<dbReference type="SUPFAM" id="SSF52172">
    <property type="entry name" value="CheY-like"/>
    <property type="match status" value="1"/>
</dbReference>
<evidence type="ECO:0000256" key="2">
    <source>
        <dbReference type="ARBA" id="ARBA00024867"/>
    </source>
</evidence>
<dbReference type="RefSeq" id="WP_194704136.1">
    <property type="nucleotide sequence ID" value="NZ_JADKNH010000022.1"/>
</dbReference>
<organism evidence="5 6">
    <name type="scientific">Fusibacter ferrireducens</name>
    <dbReference type="NCBI Taxonomy" id="2785058"/>
    <lineage>
        <taxon>Bacteria</taxon>
        <taxon>Bacillati</taxon>
        <taxon>Bacillota</taxon>
        <taxon>Clostridia</taxon>
        <taxon>Eubacteriales</taxon>
        <taxon>Eubacteriales Family XII. Incertae Sedis</taxon>
        <taxon>Fusibacter</taxon>
    </lineage>
</organism>
<dbReference type="CDD" id="cd00156">
    <property type="entry name" value="REC"/>
    <property type="match status" value="1"/>
</dbReference>
<evidence type="ECO:0000313" key="6">
    <source>
        <dbReference type="Proteomes" id="UP000614200"/>
    </source>
</evidence>
<name>A0ABR9ZZM3_9FIRM</name>
<gene>
    <name evidence="5" type="ORF">ISU02_22610</name>
</gene>
<comment type="function">
    <text evidence="2">May play the central regulatory role in sporulation. It may be an element of the effector pathway responsible for the activation of sporulation genes in response to nutritional stress. Spo0A may act in concert with spo0H (a sigma factor) to control the expression of some genes that are critical to the sporulation process.</text>
</comment>
<evidence type="ECO:0000256" key="3">
    <source>
        <dbReference type="PROSITE-ProRule" id="PRU00169"/>
    </source>
</evidence>
<comment type="caution">
    <text evidence="5">The sequence shown here is derived from an EMBL/GenBank/DDBJ whole genome shotgun (WGS) entry which is preliminary data.</text>
</comment>
<keyword evidence="6" id="KW-1185">Reference proteome</keyword>
<evidence type="ECO:0000313" key="5">
    <source>
        <dbReference type="EMBL" id="MBF4695900.1"/>
    </source>
</evidence>
<dbReference type="Pfam" id="PF00072">
    <property type="entry name" value="Response_reg"/>
    <property type="match status" value="1"/>
</dbReference>
<keyword evidence="3" id="KW-0597">Phosphoprotein</keyword>
<evidence type="ECO:0000259" key="4">
    <source>
        <dbReference type="PROSITE" id="PS50110"/>
    </source>
</evidence>
<dbReference type="InterPro" id="IPR001789">
    <property type="entry name" value="Sig_transdc_resp-reg_receiver"/>
</dbReference>
<accession>A0ABR9ZZM3</accession>
<dbReference type="PROSITE" id="PS50110">
    <property type="entry name" value="RESPONSE_REGULATORY"/>
    <property type="match status" value="1"/>
</dbReference>
<proteinExistence type="predicted"/>
<sequence length="272" mass="31559">MYQILLYDEAQYIRSKVKSIVKRFQVETFEAGSILQLNRALNGTQGEFDLILADLNFDNESVVIWFEKYLELHPFTPLIIYTSTVTRSNLASGLRLGAKDYILKSSEDDFLIERIMKHLQAKAVSNVKVDQPEQIVMDLQSFLTSEIRKAQKGRYEVSICLSSIQPEDHSVKDEKLGHNEGSIIIQKFKTEYWETDVMFQFGVYSFVSFFPFCGHEQVLVVDQKLQNVFQEIKRDYVSLRGFGLVNNFVTFPHDGENKQEILKQLEKIMQTD</sequence>
<feature type="modified residue" description="4-aspartylphosphate" evidence="3">
    <location>
        <position position="54"/>
    </location>
</feature>
<dbReference type="InterPro" id="IPR011006">
    <property type="entry name" value="CheY-like_superfamily"/>
</dbReference>
<dbReference type="Proteomes" id="UP000614200">
    <property type="component" value="Unassembled WGS sequence"/>
</dbReference>
<dbReference type="EMBL" id="JADKNH010000022">
    <property type="protein sequence ID" value="MBF4695900.1"/>
    <property type="molecule type" value="Genomic_DNA"/>
</dbReference>
<feature type="domain" description="Response regulatory" evidence="4">
    <location>
        <begin position="3"/>
        <end position="119"/>
    </location>
</feature>
<dbReference type="SMART" id="SM00448">
    <property type="entry name" value="REC"/>
    <property type="match status" value="1"/>
</dbReference>
<protein>
    <recommendedName>
        <fullName evidence="1">Stage 0 sporulation protein A homolog</fullName>
    </recommendedName>
</protein>
<dbReference type="Gene3D" id="3.40.50.2300">
    <property type="match status" value="1"/>
</dbReference>
<evidence type="ECO:0000256" key="1">
    <source>
        <dbReference type="ARBA" id="ARBA00018672"/>
    </source>
</evidence>